<feature type="transmembrane region" description="Helical" evidence="1">
    <location>
        <begin position="209"/>
        <end position="227"/>
    </location>
</feature>
<keyword evidence="3" id="KW-1185">Reference proteome</keyword>
<evidence type="ECO:0000313" key="3">
    <source>
        <dbReference type="Proteomes" id="UP000052023"/>
    </source>
</evidence>
<feature type="transmembrane region" description="Helical" evidence="1">
    <location>
        <begin position="26"/>
        <end position="44"/>
    </location>
</feature>
<dbReference type="Proteomes" id="UP000052023">
    <property type="component" value="Unassembled WGS sequence"/>
</dbReference>
<organism evidence="2 3">
    <name type="scientific">Bradyrhizobium retamae</name>
    <dbReference type="NCBI Taxonomy" id="1300035"/>
    <lineage>
        <taxon>Bacteria</taxon>
        <taxon>Pseudomonadati</taxon>
        <taxon>Pseudomonadota</taxon>
        <taxon>Alphaproteobacteria</taxon>
        <taxon>Hyphomicrobiales</taxon>
        <taxon>Nitrobacteraceae</taxon>
        <taxon>Bradyrhizobium</taxon>
    </lineage>
</organism>
<keyword evidence="1" id="KW-1133">Transmembrane helix</keyword>
<gene>
    <name evidence="2" type="ORF">CQ13_28980</name>
</gene>
<evidence type="ECO:0000313" key="2">
    <source>
        <dbReference type="EMBL" id="KRR22469.1"/>
    </source>
</evidence>
<comment type="caution">
    <text evidence="2">The sequence shown here is derived from an EMBL/GenBank/DDBJ whole genome shotgun (WGS) entry which is preliminary data.</text>
</comment>
<keyword evidence="1" id="KW-0812">Transmembrane</keyword>
<reference evidence="2 3" key="1">
    <citation type="submission" date="2014-03" db="EMBL/GenBank/DDBJ databases">
        <title>Bradyrhizobium valentinum sp. nov., isolated from effective nodules of Lupinus mariae-josephae, a lupine endemic of basic-lime soils in Eastern Spain.</title>
        <authorList>
            <person name="Duran D."/>
            <person name="Rey L."/>
            <person name="Navarro A."/>
            <person name="Busquets A."/>
            <person name="Imperial J."/>
            <person name="Ruiz-Argueso T."/>
        </authorList>
    </citation>
    <scope>NUCLEOTIDE SEQUENCE [LARGE SCALE GENOMIC DNA]</scope>
    <source>
        <strain evidence="2 3">Ro19</strain>
    </source>
</reference>
<feature type="transmembrane region" description="Helical" evidence="1">
    <location>
        <begin position="242"/>
        <end position="263"/>
    </location>
</feature>
<accession>A0A0R3MWR1</accession>
<evidence type="ECO:0000256" key="1">
    <source>
        <dbReference type="SAM" id="Phobius"/>
    </source>
</evidence>
<keyword evidence="1" id="KW-0472">Membrane</keyword>
<protein>
    <submittedName>
        <fullName evidence="2">Uncharacterized protein</fullName>
    </submittedName>
</protein>
<sequence length="319" mass="35983">MKKREFLLTWKRPMILELILKHLKDIVLTVVGLVGGGIVSLFFYRRALQRREISYATDVDRLIWSRGSAFSDIKLLYKGRKLFDPRKTIYYVWNSGNCVLNASDVASGNPLSIGGSNVRVLSAEIALTTREVIRARLDRSSNSEVILDFDFLDPSDGFVVELFYDIDISNKEATRVPRLRGTLKGSQEPPVSREVSFQSSLLNRLGRSVFLLGAFLLAGALLIFQAYEIGSEPTWLLIVPKVLTALLLGLVAIGVLIAIVYSWRAYRIPIGLKAERHKGPLPLTYTEMTEMLDRVNERDISKIHDLEERLTEVESKNLG</sequence>
<dbReference type="EMBL" id="LLYA01000164">
    <property type="protein sequence ID" value="KRR22469.1"/>
    <property type="molecule type" value="Genomic_DNA"/>
</dbReference>
<name>A0A0R3MWR1_9BRAD</name>
<dbReference type="AlphaFoldDB" id="A0A0R3MWR1"/>
<proteinExistence type="predicted"/>